<organism evidence="3 4">
    <name type="scientific">Streptomyces boetiae</name>
    <dbReference type="NCBI Taxonomy" id="3075541"/>
    <lineage>
        <taxon>Bacteria</taxon>
        <taxon>Bacillati</taxon>
        <taxon>Actinomycetota</taxon>
        <taxon>Actinomycetes</taxon>
        <taxon>Kitasatosporales</taxon>
        <taxon>Streptomycetaceae</taxon>
        <taxon>Streptomyces</taxon>
    </lineage>
</organism>
<dbReference type="InterPro" id="IPR033458">
    <property type="entry name" value="DUF5134"/>
</dbReference>
<dbReference type="EMBL" id="JAVREN010000050">
    <property type="protein sequence ID" value="MDT0309923.1"/>
    <property type="molecule type" value="Genomic_DNA"/>
</dbReference>
<keyword evidence="2" id="KW-0812">Transmembrane</keyword>
<evidence type="ECO:0000313" key="4">
    <source>
        <dbReference type="Proteomes" id="UP001183388"/>
    </source>
</evidence>
<feature type="transmembrane region" description="Helical" evidence="2">
    <location>
        <begin position="97"/>
        <end position="114"/>
    </location>
</feature>
<dbReference type="Proteomes" id="UP001183388">
    <property type="component" value="Unassembled WGS sequence"/>
</dbReference>
<keyword evidence="4" id="KW-1185">Reference proteome</keyword>
<gene>
    <name evidence="3" type="ORF">RM780_23645</name>
</gene>
<evidence type="ECO:0000256" key="1">
    <source>
        <dbReference type="SAM" id="MobiDB-lite"/>
    </source>
</evidence>
<feature type="transmembrane region" description="Helical" evidence="2">
    <location>
        <begin position="67"/>
        <end position="85"/>
    </location>
</feature>
<feature type="region of interest" description="Disordered" evidence="1">
    <location>
        <begin position="173"/>
        <end position="207"/>
    </location>
</feature>
<name>A0ABU2LFH7_9ACTN</name>
<protein>
    <submittedName>
        <fullName evidence="3">DUF5134 domain-containing protein</fullName>
    </submittedName>
</protein>
<evidence type="ECO:0000313" key="3">
    <source>
        <dbReference type="EMBL" id="MDT0309923.1"/>
    </source>
</evidence>
<accession>A0ABU2LFH7</accession>
<feature type="transmembrane region" description="Helical" evidence="2">
    <location>
        <begin position="41"/>
        <end position="61"/>
    </location>
</feature>
<sequence length="233" mass="22616">MHGHGPELVGWLLVALCGATGGYCGHRLWREHPGRGAARRPAAVEAAMGLGMAAMAVPLPAAVPRAGAAALFAVFFGALALRAAALRRAGAAHQGHHAVEALAMVYMAAAMAAAPAGSGHGAHAPAGIPAVTGALLAYFALYALLAAPRLLPAAAPAGAGWAAMGAPGGRGECGGAPGGRAGERPGHRGGGLPAPGRARSRAAGTAEAGRSPEVAAACRLALALGMVAMLLGL</sequence>
<feature type="transmembrane region" description="Helical" evidence="2">
    <location>
        <begin position="12"/>
        <end position="29"/>
    </location>
</feature>
<keyword evidence="2" id="KW-0472">Membrane</keyword>
<dbReference type="RefSeq" id="WP_311632895.1">
    <property type="nucleotide sequence ID" value="NZ_JAVREN010000050.1"/>
</dbReference>
<feature type="transmembrane region" description="Helical" evidence="2">
    <location>
        <begin position="126"/>
        <end position="145"/>
    </location>
</feature>
<reference evidence="4" key="1">
    <citation type="submission" date="2023-07" db="EMBL/GenBank/DDBJ databases">
        <title>30 novel species of actinomycetes from the DSMZ collection.</title>
        <authorList>
            <person name="Nouioui I."/>
        </authorList>
    </citation>
    <scope>NUCLEOTIDE SEQUENCE [LARGE SCALE GENOMIC DNA]</scope>
    <source>
        <strain evidence="4">DSM 44917</strain>
    </source>
</reference>
<evidence type="ECO:0000256" key="2">
    <source>
        <dbReference type="SAM" id="Phobius"/>
    </source>
</evidence>
<proteinExistence type="predicted"/>
<dbReference type="Pfam" id="PF17197">
    <property type="entry name" value="DUF5134"/>
    <property type="match status" value="1"/>
</dbReference>
<comment type="caution">
    <text evidence="3">The sequence shown here is derived from an EMBL/GenBank/DDBJ whole genome shotgun (WGS) entry which is preliminary data.</text>
</comment>
<feature type="compositionally biased region" description="Low complexity" evidence="1">
    <location>
        <begin position="194"/>
        <end position="207"/>
    </location>
</feature>
<keyword evidence="2" id="KW-1133">Transmembrane helix</keyword>